<proteinExistence type="predicted"/>
<dbReference type="AlphaFoldDB" id="R1GH93"/>
<dbReference type="KEGG" id="npa:UCRNP2_5581"/>
<gene>
    <name evidence="2" type="ORF">UCRNP2_5581</name>
</gene>
<dbReference type="OMA" id="IMYESDS"/>
<evidence type="ECO:0000256" key="1">
    <source>
        <dbReference type="SAM" id="SignalP"/>
    </source>
</evidence>
<feature type="signal peptide" evidence="1">
    <location>
        <begin position="1"/>
        <end position="18"/>
    </location>
</feature>
<evidence type="ECO:0000313" key="2">
    <source>
        <dbReference type="EMBL" id="EOD47666.1"/>
    </source>
</evidence>
<accession>R1GH93</accession>
<dbReference type="eggNOG" id="ENOG502T1F7">
    <property type="taxonomic scope" value="Eukaryota"/>
</dbReference>
<dbReference type="HOGENOM" id="CLU_100635_1_0_1"/>
<sequence>MVSFTTIVLLATSSIASAASLQSRASSAVDSTMLYAYGATPDSGIGGVRLTYGDGTAYVGNNPPSNVSVASNITFSWDSSSNPVSISPNSSNVTWSDSRYFYINPEDSAFDSVQISSEAPSENYTDTGFIFYGNWLFWKSSTGDLQSKFYATPSGEDGVWTLKWNSDKTDDGESYPISLRSIAPAYNK</sequence>
<protein>
    <submittedName>
        <fullName evidence="2">Putative cytochrome p450 protein</fullName>
    </submittedName>
</protein>
<keyword evidence="1" id="KW-0732">Signal</keyword>
<organism evidence="2 3">
    <name type="scientific">Botryosphaeria parva (strain UCR-NP2)</name>
    <name type="common">Grapevine canker fungus</name>
    <name type="synonym">Neofusicoccum parvum</name>
    <dbReference type="NCBI Taxonomy" id="1287680"/>
    <lineage>
        <taxon>Eukaryota</taxon>
        <taxon>Fungi</taxon>
        <taxon>Dikarya</taxon>
        <taxon>Ascomycota</taxon>
        <taxon>Pezizomycotina</taxon>
        <taxon>Dothideomycetes</taxon>
        <taxon>Dothideomycetes incertae sedis</taxon>
        <taxon>Botryosphaeriales</taxon>
        <taxon>Botryosphaeriaceae</taxon>
        <taxon>Neofusicoccum</taxon>
    </lineage>
</organism>
<evidence type="ECO:0000313" key="3">
    <source>
        <dbReference type="Proteomes" id="UP000013521"/>
    </source>
</evidence>
<name>R1GH93_BOTPV</name>
<dbReference type="Proteomes" id="UP000013521">
    <property type="component" value="Unassembled WGS sequence"/>
</dbReference>
<dbReference type="EMBL" id="KB916308">
    <property type="protein sequence ID" value="EOD47666.1"/>
    <property type="molecule type" value="Genomic_DNA"/>
</dbReference>
<feature type="chain" id="PRO_5004360491" evidence="1">
    <location>
        <begin position="19"/>
        <end position="188"/>
    </location>
</feature>
<dbReference type="OrthoDB" id="5230873at2759"/>
<reference evidence="3" key="1">
    <citation type="journal article" date="2013" name="Genome Announc.">
        <title>Draft genome sequence of Neofusicoccum parvum isolate UCR-NP2, a fungal vascular pathogen associated with grapevine cankers.</title>
        <authorList>
            <person name="Blanco-Ulate B."/>
            <person name="Rolshausen P."/>
            <person name="Cantu D."/>
        </authorList>
    </citation>
    <scope>NUCLEOTIDE SEQUENCE [LARGE SCALE GENOMIC DNA]</scope>
    <source>
        <strain evidence="3">UCR-NP2</strain>
    </source>
</reference>